<protein>
    <submittedName>
        <fullName evidence="6">RNA polymerase sigma-70 factor</fullName>
    </submittedName>
</protein>
<accession>A0A443YM70</accession>
<comment type="similarity">
    <text evidence="1">Belongs to the sigma-70 factor family. ECF subfamily.</text>
</comment>
<keyword evidence="2" id="KW-0805">Transcription regulation</keyword>
<evidence type="ECO:0000256" key="1">
    <source>
        <dbReference type="ARBA" id="ARBA00010641"/>
    </source>
</evidence>
<dbReference type="SMART" id="SM00421">
    <property type="entry name" value="HTH_LUXR"/>
    <property type="match status" value="1"/>
</dbReference>
<dbReference type="AlphaFoldDB" id="A0A443YM70"/>
<name>A0A443YM70_9SPHI</name>
<dbReference type="Proteomes" id="UP000284120">
    <property type="component" value="Unassembled WGS sequence"/>
</dbReference>
<dbReference type="PANTHER" id="PTHR43133">
    <property type="entry name" value="RNA POLYMERASE ECF-TYPE SIGMA FACTO"/>
    <property type="match status" value="1"/>
</dbReference>
<dbReference type="Gene3D" id="1.10.1740.10">
    <property type="match status" value="1"/>
</dbReference>
<evidence type="ECO:0000313" key="7">
    <source>
        <dbReference type="Proteomes" id="UP000284120"/>
    </source>
</evidence>
<dbReference type="Pfam" id="PF04542">
    <property type="entry name" value="Sigma70_r2"/>
    <property type="match status" value="1"/>
</dbReference>
<evidence type="ECO:0000313" key="6">
    <source>
        <dbReference type="EMBL" id="RWU04862.1"/>
    </source>
</evidence>
<evidence type="ECO:0000256" key="4">
    <source>
        <dbReference type="ARBA" id="ARBA00023163"/>
    </source>
</evidence>
<comment type="caution">
    <text evidence="6">The sequence shown here is derived from an EMBL/GenBank/DDBJ whole genome shotgun (WGS) entry which is preliminary data.</text>
</comment>
<dbReference type="Pfam" id="PF08281">
    <property type="entry name" value="Sigma70_r4_2"/>
    <property type="match status" value="1"/>
</dbReference>
<keyword evidence="7" id="KW-1185">Reference proteome</keyword>
<dbReference type="InterPro" id="IPR014327">
    <property type="entry name" value="RNA_pol_sigma70_bacteroid"/>
</dbReference>
<dbReference type="PANTHER" id="PTHR43133:SF46">
    <property type="entry name" value="RNA POLYMERASE SIGMA-70 FACTOR ECF SUBFAMILY"/>
    <property type="match status" value="1"/>
</dbReference>
<gene>
    <name evidence="6" type="ORF">DPV69_17000</name>
</gene>
<evidence type="ECO:0000259" key="5">
    <source>
        <dbReference type="SMART" id="SM00421"/>
    </source>
</evidence>
<dbReference type="GO" id="GO:0006352">
    <property type="term" value="P:DNA-templated transcription initiation"/>
    <property type="evidence" value="ECO:0007669"/>
    <property type="project" value="InterPro"/>
</dbReference>
<dbReference type="NCBIfam" id="TIGR02937">
    <property type="entry name" value="sigma70-ECF"/>
    <property type="match status" value="1"/>
</dbReference>
<dbReference type="InterPro" id="IPR013249">
    <property type="entry name" value="RNA_pol_sigma70_r4_t2"/>
</dbReference>
<dbReference type="InterPro" id="IPR000792">
    <property type="entry name" value="Tscrpt_reg_LuxR_C"/>
</dbReference>
<dbReference type="SUPFAM" id="SSF88659">
    <property type="entry name" value="Sigma3 and sigma4 domains of RNA polymerase sigma factors"/>
    <property type="match status" value="1"/>
</dbReference>
<dbReference type="InterPro" id="IPR039425">
    <property type="entry name" value="RNA_pol_sigma-70-like"/>
</dbReference>
<dbReference type="SUPFAM" id="SSF88946">
    <property type="entry name" value="Sigma2 domain of RNA polymerase sigma factors"/>
    <property type="match status" value="1"/>
</dbReference>
<dbReference type="GO" id="GO:0003677">
    <property type="term" value="F:DNA binding"/>
    <property type="evidence" value="ECO:0007669"/>
    <property type="project" value="InterPro"/>
</dbReference>
<sequence length="189" mass="21564">MFSAELIPLGKSVENTANFEQLFKDNYAKLCYFATQLLNDSEAANDVVQETFMTFWNLNPEEKKNIGSVNGFLYQSVKNASLNRLRRQKLEHSYLNKQDVEPIEDAVALNLMIKSEVIAEINKVLETLPASCQQIFRMGYLEGLKNHEIADALDISINTVKTQKKRGLQLLKMRLNPDFFAIAALFLLK</sequence>
<evidence type="ECO:0000256" key="3">
    <source>
        <dbReference type="ARBA" id="ARBA00023082"/>
    </source>
</evidence>
<feature type="domain" description="HTH luxR-type" evidence="5">
    <location>
        <begin position="125"/>
        <end position="183"/>
    </location>
</feature>
<proteinExistence type="inferred from homology"/>
<keyword evidence="3" id="KW-0731">Sigma factor</keyword>
<dbReference type="EMBL" id="SAYW01000006">
    <property type="protein sequence ID" value="RWU04862.1"/>
    <property type="molecule type" value="Genomic_DNA"/>
</dbReference>
<dbReference type="InterPro" id="IPR014284">
    <property type="entry name" value="RNA_pol_sigma-70_dom"/>
</dbReference>
<dbReference type="CDD" id="cd06171">
    <property type="entry name" value="Sigma70_r4"/>
    <property type="match status" value="1"/>
</dbReference>
<dbReference type="Gene3D" id="1.10.10.10">
    <property type="entry name" value="Winged helix-like DNA-binding domain superfamily/Winged helix DNA-binding domain"/>
    <property type="match status" value="1"/>
</dbReference>
<dbReference type="InterPro" id="IPR013324">
    <property type="entry name" value="RNA_pol_sigma_r3/r4-like"/>
</dbReference>
<keyword evidence="4" id="KW-0804">Transcription</keyword>
<dbReference type="InterPro" id="IPR013325">
    <property type="entry name" value="RNA_pol_sigma_r2"/>
</dbReference>
<dbReference type="GO" id="GO:0016987">
    <property type="term" value="F:sigma factor activity"/>
    <property type="evidence" value="ECO:0007669"/>
    <property type="project" value="UniProtKB-KW"/>
</dbReference>
<reference evidence="6 7" key="1">
    <citation type="submission" date="2018-06" db="EMBL/GenBank/DDBJ databases">
        <title>Pedobacter endophyticus sp. nov., an endophytic bacterium isolated from a leaf of Triticum aestivum.</title>
        <authorList>
            <person name="Zhang L."/>
        </authorList>
    </citation>
    <scope>NUCLEOTIDE SEQUENCE [LARGE SCALE GENOMIC DNA]</scope>
    <source>
        <strain evidence="6 7">CM134L-2</strain>
    </source>
</reference>
<dbReference type="InterPro" id="IPR036388">
    <property type="entry name" value="WH-like_DNA-bd_sf"/>
</dbReference>
<organism evidence="6 7">
    <name type="scientific">Pedobacter chitinilyticus</name>
    <dbReference type="NCBI Taxonomy" id="2233776"/>
    <lineage>
        <taxon>Bacteria</taxon>
        <taxon>Pseudomonadati</taxon>
        <taxon>Bacteroidota</taxon>
        <taxon>Sphingobacteriia</taxon>
        <taxon>Sphingobacteriales</taxon>
        <taxon>Sphingobacteriaceae</taxon>
        <taxon>Pedobacter</taxon>
    </lineage>
</organism>
<dbReference type="OrthoDB" id="656273at2"/>
<dbReference type="NCBIfam" id="TIGR02985">
    <property type="entry name" value="Sig70_bacteroi1"/>
    <property type="match status" value="1"/>
</dbReference>
<evidence type="ECO:0000256" key="2">
    <source>
        <dbReference type="ARBA" id="ARBA00023015"/>
    </source>
</evidence>
<dbReference type="InterPro" id="IPR007627">
    <property type="entry name" value="RNA_pol_sigma70_r2"/>
</dbReference>